<dbReference type="PANTHER" id="PTHR33164:SF43">
    <property type="entry name" value="HTH-TYPE TRANSCRIPTIONAL REPRESSOR YETL"/>
    <property type="match status" value="1"/>
</dbReference>
<dbReference type="InterPro" id="IPR036390">
    <property type="entry name" value="WH_DNA-bd_sf"/>
</dbReference>
<dbReference type="PRINTS" id="PR00598">
    <property type="entry name" value="HTHMARR"/>
</dbReference>
<dbReference type="PROSITE" id="PS50995">
    <property type="entry name" value="HTH_MARR_2"/>
    <property type="match status" value="1"/>
</dbReference>
<sequence length="149" mass="16722">MNDFLIPQFQWNSLSYLTSRAGRVGTQELTELMESESLTRNHFMIVCALAEFGPMSQNDLAKHSNLNRGHLVAYLDELADRKILERSVDPSDRRRNIITLTAVGKKFTARATAAAERSEAEVFGALDAKQQETLRTLLQLVAIKDGEAR</sequence>
<keyword evidence="3" id="KW-1185">Reference proteome</keyword>
<dbReference type="InterPro" id="IPR039422">
    <property type="entry name" value="MarR/SlyA-like"/>
</dbReference>
<dbReference type="InterPro" id="IPR036388">
    <property type="entry name" value="WH-like_DNA-bd_sf"/>
</dbReference>
<reference evidence="2 3" key="1">
    <citation type="submission" date="2018-09" db="EMBL/GenBank/DDBJ databases">
        <title>Glutamicibacter mishrai S5-52T (LMG 29155T = KCTC 39846T).</title>
        <authorList>
            <person name="Das S.K."/>
        </authorList>
    </citation>
    <scope>NUCLEOTIDE SEQUENCE [LARGE SCALE GENOMIC DNA]</scope>
    <source>
        <strain evidence="2 3">S5-52</strain>
    </source>
</reference>
<dbReference type="AlphaFoldDB" id="A0A6H0SK55"/>
<dbReference type="GO" id="GO:0003700">
    <property type="term" value="F:DNA-binding transcription factor activity"/>
    <property type="evidence" value="ECO:0007669"/>
    <property type="project" value="InterPro"/>
</dbReference>
<dbReference type="SMART" id="SM00347">
    <property type="entry name" value="HTH_MARR"/>
    <property type="match status" value="1"/>
</dbReference>
<dbReference type="RefSeq" id="WP_172511636.1">
    <property type="nucleotide sequence ID" value="NZ_CP032549.1"/>
</dbReference>
<dbReference type="InterPro" id="IPR000835">
    <property type="entry name" value="HTH_MarR-typ"/>
</dbReference>
<evidence type="ECO:0000313" key="2">
    <source>
        <dbReference type="EMBL" id="QIV86789.1"/>
    </source>
</evidence>
<dbReference type="SUPFAM" id="SSF46785">
    <property type="entry name" value="Winged helix' DNA-binding domain"/>
    <property type="match status" value="1"/>
</dbReference>
<dbReference type="PANTHER" id="PTHR33164">
    <property type="entry name" value="TRANSCRIPTIONAL REGULATOR, MARR FAMILY"/>
    <property type="match status" value="1"/>
</dbReference>
<protein>
    <submittedName>
        <fullName evidence="2">MarR family transcriptional regulator</fullName>
    </submittedName>
</protein>
<dbReference type="Gene3D" id="1.10.10.10">
    <property type="entry name" value="Winged helix-like DNA-binding domain superfamily/Winged helix DNA-binding domain"/>
    <property type="match status" value="1"/>
</dbReference>
<gene>
    <name evidence="2" type="ORF">D3791_06335</name>
</gene>
<dbReference type="EMBL" id="CP032549">
    <property type="protein sequence ID" value="QIV86789.1"/>
    <property type="molecule type" value="Genomic_DNA"/>
</dbReference>
<evidence type="ECO:0000259" key="1">
    <source>
        <dbReference type="PROSITE" id="PS50995"/>
    </source>
</evidence>
<dbReference type="Pfam" id="PF01047">
    <property type="entry name" value="MarR"/>
    <property type="match status" value="1"/>
</dbReference>
<accession>A0A6H0SK55</accession>
<proteinExistence type="predicted"/>
<dbReference type="Proteomes" id="UP000502331">
    <property type="component" value="Chromosome"/>
</dbReference>
<feature type="domain" description="HTH marR-type" evidence="1">
    <location>
        <begin position="11"/>
        <end position="143"/>
    </location>
</feature>
<name>A0A6H0SK55_9MICC</name>
<dbReference type="GO" id="GO:0006950">
    <property type="term" value="P:response to stress"/>
    <property type="evidence" value="ECO:0007669"/>
    <property type="project" value="TreeGrafter"/>
</dbReference>
<organism evidence="2 3">
    <name type="scientific">Glutamicibacter mishrai</name>
    <dbReference type="NCBI Taxonomy" id="1775880"/>
    <lineage>
        <taxon>Bacteria</taxon>
        <taxon>Bacillati</taxon>
        <taxon>Actinomycetota</taxon>
        <taxon>Actinomycetes</taxon>
        <taxon>Micrococcales</taxon>
        <taxon>Micrococcaceae</taxon>
        <taxon>Glutamicibacter</taxon>
    </lineage>
</organism>
<evidence type="ECO:0000313" key="3">
    <source>
        <dbReference type="Proteomes" id="UP000502331"/>
    </source>
</evidence>